<dbReference type="Proteomes" id="UP000053144">
    <property type="component" value="Chromosome 9"/>
</dbReference>
<evidence type="ECO:0000256" key="1">
    <source>
        <dbReference type="SAM" id="Phobius"/>
    </source>
</evidence>
<feature type="transmembrane region" description="Helical" evidence="1">
    <location>
        <begin position="70"/>
        <end position="93"/>
    </location>
</feature>
<keyword evidence="1" id="KW-0472">Membrane</keyword>
<dbReference type="Gramene" id="KOM53034">
    <property type="protein sequence ID" value="KOM53034"/>
    <property type="gene ID" value="LR48_Vigan09g169300"/>
</dbReference>
<reference evidence="3" key="1">
    <citation type="journal article" date="2015" name="Proc. Natl. Acad. Sci. U.S.A.">
        <title>Genome sequencing of adzuki bean (Vigna angularis) provides insight into high starch and low fat accumulation and domestication.</title>
        <authorList>
            <person name="Yang K."/>
            <person name="Tian Z."/>
            <person name="Chen C."/>
            <person name="Luo L."/>
            <person name="Zhao B."/>
            <person name="Wang Z."/>
            <person name="Yu L."/>
            <person name="Li Y."/>
            <person name="Sun Y."/>
            <person name="Li W."/>
            <person name="Chen Y."/>
            <person name="Li Y."/>
            <person name="Zhang Y."/>
            <person name="Ai D."/>
            <person name="Zhao J."/>
            <person name="Shang C."/>
            <person name="Ma Y."/>
            <person name="Wu B."/>
            <person name="Wang M."/>
            <person name="Gao L."/>
            <person name="Sun D."/>
            <person name="Zhang P."/>
            <person name="Guo F."/>
            <person name="Wang W."/>
            <person name="Li Y."/>
            <person name="Wang J."/>
            <person name="Varshney R.K."/>
            <person name="Wang J."/>
            <person name="Ling H.Q."/>
            <person name="Wan P."/>
        </authorList>
    </citation>
    <scope>NUCLEOTIDE SEQUENCE</scope>
    <source>
        <strain evidence="3">cv. Jingnong 6</strain>
    </source>
</reference>
<proteinExistence type="predicted"/>
<keyword evidence="1" id="KW-0812">Transmembrane</keyword>
<keyword evidence="1" id="KW-1133">Transmembrane helix</keyword>
<accession>A0A0L9VEE3</accession>
<gene>
    <name evidence="2" type="ORF">LR48_Vigan09g169300</name>
</gene>
<dbReference type="AlphaFoldDB" id="A0A0L9VEE3"/>
<evidence type="ECO:0000313" key="3">
    <source>
        <dbReference type="Proteomes" id="UP000053144"/>
    </source>
</evidence>
<evidence type="ECO:0000313" key="2">
    <source>
        <dbReference type="EMBL" id="KOM53034.1"/>
    </source>
</evidence>
<organism evidence="2 3">
    <name type="scientific">Phaseolus angularis</name>
    <name type="common">Azuki bean</name>
    <name type="synonym">Vigna angularis</name>
    <dbReference type="NCBI Taxonomy" id="3914"/>
    <lineage>
        <taxon>Eukaryota</taxon>
        <taxon>Viridiplantae</taxon>
        <taxon>Streptophyta</taxon>
        <taxon>Embryophyta</taxon>
        <taxon>Tracheophyta</taxon>
        <taxon>Spermatophyta</taxon>
        <taxon>Magnoliopsida</taxon>
        <taxon>eudicotyledons</taxon>
        <taxon>Gunneridae</taxon>
        <taxon>Pentapetalae</taxon>
        <taxon>rosids</taxon>
        <taxon>fabids</taxon>
        <taxon>Fabales</taxon>
        <taxon>Fabaceae</taxon>
        <taxon>Papilionoideae</taxon>
        <taxon>50 kb inversion clade</taxon>
        <taxon>NPAAA clade</taxon>
        <taxon>indigoferoid/millettioid clade</taxon>
        <taxon>Phaseoleae</taxon>
        <taxon>Vigna</taxon>
    </lineage>
</organism>
<dbReference type="EMBL" id="CM003379">
    <property type="protein sequence ID" value="KOM53034.1"/>
    <property type="molecule type" value="Genomic_DNA"/>
</dbReference>
<sequence>MLFVDRLVPPLLLVESLASMKKNTKIHVRRGRNPWSEMLLVVGHAPVKSIFISASEFFQLKSIFISVSEFLYLSFFSLVVVICNLWVVIWTLVSS</sequence>
<protein>
    <submittedName>
        <fullName evidence="2">Uncharacterized protein</fullName>
    </submittedName>
</protein>
<name>A0A0L9VEE3_PHAAN</name>